<evidence type="ECO:0000256" key="19">
    <source>
        <dbReference type="SAM" id="Phobius"/>
    </source>
</evidence>
<dbReference type="NCBIfam" id="TIGR00879">
    <property type="entry name" value="SP"/>
    <property type="match status" value="1"/>
</dbReference>
<evidence type="ECO:0000256" key="7">
    <source>
        <dbReference type="ARBA" id="ARBA00022692"/>
    </source>
</evidence>
<comment type="catalytic activity">
    <reaction evidence="10">
        <text>D-galactose(in) = D-galactose(out)</text>
        <dbReference type="Rhea" id="RHEA:34915"/>
        <dbReference type="ChEBI" id="CHEBI:4139"/>
    </reaction>
    <physiologicalReaction direction="right-to-left" evidence="10">
        <dbReference type="Rhea" id="RHEA:34917"/>
    </physiologicalReaction>
</comment>
<evidence type="ECO:0000256" key="5">
    <source>
        <dbReference type="ARBA" id="ARBA00022475"/>
    </source>
</evidence>
<evidence type="ECO:0000313" key="22">
    <source>
        <dbReference type="EMBL" id="GMH90117.1"/>
    </source>
</evidence>
<keyword evidence="5" id="KW-1003">Cell membrane</keyword>
<evidence type="ECO:0000256" key="12">
    <source>
        <dbReference type="ARBA" id="ARBA00044656"/>
    </source>
</evidence>
<evidence type="ECO:0000256" key="20">
    <source>
        <dbReference type="SAM" id="SignalP"/>
    </source>
</evidence>
<dbReference type="InterPro" id="IPR005828">
    <property type="entry name" value="MFS_sugar_transport-like"/>
</dbReference>
<keyword evidence="20" id="KW-0732">Signal</keyword>
<comment type="similarity">
    <text evidence="2 17">Belongs to the major facilitator superfamily. Sugar transporter (TC 2.A.1.1) family.</text>
</comment>
<dbReference type="FunFam" id="1.20.1250.20:FF:000218">
    <property type="entry name" value="facilitated trehalose transporter Tret1"/>
    <property type="match status" value="1"/>
</dbReference>
<evidence type="ECO:0000313" key="23">
    <source>
        <dbReference type="Proteomes" id="UP001165085"/>
    </source>
</evidence>
<comment type="caution">
    <text evidence="22">The sequence shown here is derived from an EMBL/GenBank/DDBJ whole genome shotgun (WGS) entry which is preliminary data.</text>
</comment>
<comment type="catalytic activity">
    <reaction evidence="15">
        <text>D-fructose(out) = D-fructose(in)</text>
        <dbReference type="Rhea" id="RHEA:60372"/>
        <dbReference type="ChEBI" id="CHEBI:37721"/>
    </reaction>
    <physiologicalReaction direction="left-to-right" evidence="15">
        <dbReference type="Rhea" id="RHEA:60373"/>
    </physiologicalReaction>
</comment>
<evidence type="ECO:0000256" key="13">
    <source>
        <dbReference type="ARBA" id="ARBA00044662"/>
    </source>
</evidence>
<dbReference type="InterPro" id="IPR036259">
    <property type="entry name" value="MFS_trans_sf"/>
</dbReference>
<keyword evidence="4 17" id="KW-0813">Transport</keyword>
<evidence type="ECO:0000256" key="16">
    <source>
        <dbReference type="ARBA" id="ARBA00044780"/>
    </source>
</evidence>
<feature type="transmembrane region" description="Helical" evidence="19">
    <location>
        <begin position="246"/>
        <end position="267"/>
    </location>
</feature>
<comment type="catalytic activity">
    <reaction evidence="14">
        <text>D-glucosamine(out) = D-glucosamine(in)</text>
        <dbReference type="Rhea" id="RHEA:78423"/>
        <dbReference type="ChEBI" id="CHEBI:58723"/>
    </reaction>
    <physiologicalReaction direction="left-to-right" evidence="14">
        <dbReference type="Rhea" id="RHEA:78424"/>
    </physiologicalReaction>
</comment>
<sequence>MKSLYMYMYLLLLLTTLVSSFSLPQTPSASKTSPLNSSTSTSLRSKSKSTPNDPYSNRLPPLTTKALTGGLTGGGSIPKPSSPSVFPPSYILSSSLSSLIGGYDTGVIAGALLYLTPALNLGSRPLKIGLIVTACTFGAILGSVITPQILTKQGRVPTLKISSVLFMLSAGLSGYSPTANYLICARFIAGIAMGAVSTAVPLYVSETSPKEERGRYATFPQFMISSGILVSYAVDLCILRFCGGCWRWMLGMAAVPSFAMMVGVFGLKESPRWLAGKGRLEEARSNLESIRKTKDVDVEFKSILKSVEAEAQASKHQKKEEATLSDLLNNKIARGKLVTVVALQAFQQLAGINAIVYFTPLILREAGVSSLTSKLLPDPNAASMLSTIIAYSPKIPALILASKLMDKMGRKKLLTTFTPVMSASLVSLALVFRYLQPGSALRGGIAVASIMVYGVTFCLSLGPIPSILSSEVFPQKYRSIGMSTSIFAQWTFNALVTLYFPVVQSKIGTENCLWLFAGMCAASGVFSKFRVEETKGKSLEEIGGN</sequence>
<dbReference type="PROSITE" id="PS50850">
    <property type="entry name" value="MFS"/>
    <property type="match status" value="1"/>
</dbReference>
<evidence type="ECO:0000259" key="21">
    <source>
        <dbReference type="PROSITE" id="PS50850"/>
    </source>
</evidence>
<dbReference type="PROSITE" id="PS00217">
    <property type="entry name" value="SUGAR_TRANSPORT_2"/>
    <property type="match status" value="1"/>
</dbReference>
<dbReference type="PROSITE" id="PS00216">
    <property type="entry name" value="SUGAR_TRANSPORT_1"/>
    <property type="match status" value="1"/>
</dbReference>
<dbReference type="Proteomes" id="UP001165085">
    <property type="component" value="Unassembled WGS sequence"/>
</dbReference>
<feature type="domain" description="Major facilitator superfamily (MFS) profile" evidence="21">
    <location>
        <begin position="90"/>
        <end position="535"/>
    </location>
</feature>
<evidence type="ECO:0000256" key="18">
    <source>
        <dbReference type="SAM" id="MobiDB-lite"/>
    </source>
</evidence>
<comment type="subcellular location">
    <subcellularLocation>
        <location evidence="1">Cell membrane</location>
        <topology evidence="1">Multi-pass membrane protein</topology>
    </subcellularLocation>
</comment>
<feature type="transmembrane region" description="Helical" evidence="19">
    <location>
        <begin position="337"/>
        <end position="362"/>
    </location>
</feature>
<organism evidence="22 23">
    <name type="scientific">Triparma strigata</name>
    <dbReference type="NCBI Taxonomy" id="1606541"/>
    <lineage>
        <taxon>Eukaryota</taxon>
        <taxon>Sar</taxon>
        <taxon>Stramenopiles</taxon>
        <taxon>Ochrophyta</taxon>
        <taxon>Bolidophyceae</taxon>
        <taxon>Parmales</taxon>
        <taxon>Triparmaceae</taxon>
        <taxon>Triparma</taxon>
    </lineage>
</organism>
<evidence type="ECO:0000256" key="2">
    <source>
        <dbReference type="ARBA" id="ARBA00010992"/>
    </source>
</evidence>
<keyword evidence="7 19" id="KW-0812">Transmembrane</keyword>
<comment type="catalytic activity">
    <reaction evidence="12">
        <text>D-xylose(out) = D-xylose(in)</text>
        <dbReference type="Rhea" id="RHEA:78427"/>
        <dbReference type="ChEBI" id="CHEBI:53455"/>
    </reaction>
    <physiologicalReaction direction="left-to-right" evidence="12">
        <dbReference type="Rhea" id="RHEA:78428"/>
    </physiologicalReaction>
</comment>
<protein>
    <recommendedName>
        <fullName evidence="16">Hexose transporter 1</fullName>
    </recommendedName>
</protein>
<evidence type="ECO:0000256" key="3">
    <source>
        <dbReference type="ARBA" id="ARBA00011738"/>
    </source>
</evidence>
<keyword evidence="6" id="KW-0762">Sugar transport</keyword>
<dbReference type="AlphaFoldDB" id="A0A9W7BGQ9"/>
<dbReference type="InterPro" id="IPR003663">
    <property type="entry name" value="Sugar/inositol_transpt"/>
</dbReference>
<dbReference type="InterPro" id="IPR050814">
    <property type="entry name" value="Myo-inositol_Transporter"/>
</dbReference>
<evidence type="ECO:0000256" key="15">
    <source>
        <dbReference type="ARBA" id="ARBA00044710"/>
    </source>
</evidence>
<dbReference type="Gene3D" id="1.20.1250.20">
    <property type="entry name" value="MFS general substrate transporter like domains"/>
    <property type="match status" value="1"/>
</dbReference>
<feature type="region of interest" description="Disordered" evidence="18">
    <location>
        <begin position="26"/>
        <end position="61"/>
    </location>
</feature>
<evidence type="ECO:0000256" key="1">
    <source>
        <dbReference type="ARBA" id="ARBA00004651"/>
    </source>
</evidence>
<feature type="transmembrane region" description="Helical" evidence="19">
    <location>
        <begin position="382"/>
        <end position="401"/>
    </location>
</feature>
<comment type="subunit">
    <text evidence="3">Homodimer.</text>
</comment>
<dbReference type="InterPro" id="IPR020846">
    <property type="entry name" value="MFS_dom"/>
</dbReference>
<keyword evidence="23" id="KW-1185">Reference proteome</keyword>
<evidence type="ECO:0000256" key="14">
    <source>
        <dbReference type="ARBA" id="ARBA00044668"/>
    </source>
</evidence>
<dbReference type="InterPro" id="IPR005829">
    <property type="entry name" value="Sugar_transporter_CS"/>
</dbReference>
<evidence type="ECO:0000256" key="6">
    <source>
        <dbReference type="ARBA" id="ARBA00022597"/>
    </source>
</evidence>
<feature type="transmembrane region" description="Helical" evidence="19">
    <location>
        <begin position="90"/>
        <end position="116"/>
    </location>
</feature>
<dbReference type="PANTHER" id="PTHR48020:SF35">
    <property type="entry name" value="SUGAR TRANSPORTER"/>
    <property type="match status" value="1"/>
</dbReference>
<reference evidence="23" key="1">
    <citation type="journal article" date="2023" name="Commun. Biol.">
        <title>Genome analysis of Parmales, the sister group of diatoms, reveals the evolutionary specialization of diatoms from phago-mixotrophs to photoautotrophs.</title>
        <authorList>
            <person name="Ban H."/>
            <person name="Sato S."/>
            <person name="Yoshikawa S."/>
            <person name="Yamada K."/>
            <person name="Nakamura Y."/>
            <person name="Ichinomiya M."/>
            <person name="Sato N."/>
            <person name="Blanc-Mathieu R."/>
            <person name="Endo H."/>
            <person name="Kuwata A."/>
            <person name="Ogata H."/>
        </authorList>
    </citation>
    <scope>NUCLEOTIDE SEQUENCE [LARGE SCALE GENOMIC DNA]</scope>
    <source>
        <strain evidence="23">NIES 3701</strain>
    </source>
</reference>
<evidence type="ECO:0000256" key="10">
    <source>
        <dbReference type="ARBA" id="ARBA00044637"/>
    </source>
</evidence>
<dbReference type="EMBL" id="BRXY01000367">
    <property type="protein sequence ID" value="GMH90117.1"/>
    <property type="molecule type" value="Genomic_DNA"/>
</dbReference>
<dbReference type="CDD" id="cd17315">
    <property type="entry name" value="MFS_GLUT_like"/>
    <property type="match status" value="1"/>
</dbReference>
<comment type="catalytic activity">
    <reaction evidence="13">
        <text>D-mannose(out) = D-mannose(in)</text>
        <dbReference type="Rhea" id="RHEA:78391"/>
        <dbReference type="ChEBI" id="CHEBI:4208"/>
    </reaction>
    <physiologicalReaction direction="left-to-right" evidence="13">
        <dbReference type="Rhea" id="RHEA:78392"/>
    </physiologicalReaction>
</comment>
<feature type="transmembrane region" description="Helical" evidence="19">
    <location>
        <begin position="513"/>
        <end position="531"/>
    </location>
</feature>
<evidence type="ECO:0000256" key="4">
    <source>
        <dbReference type="ARBA" id="ARBA00022448"/>
    </source>
</evidence>
<dbReference type="GO" id="GO:0022857">
    <property type="term" value="F:transmembrane transporter activity"/>
    <property type="evidence" value="ECO:0007669"/>
    <property type="project" value="InterPro"/>
</dbReference>
<evidence type="ECO:0000256" key="17">
    <source>
        <dbReference type="RuleBase" id="RU003346"/>
    </source>
</evidence>
<name>A0A9W7BGQ9_9STRA</name>
<evidence type="ECO:0000256" key="8">
    <source>
        <dbReference type="ARBA" id="ARBA00022989"/>
    </source>
</evidence>
<feature type="signal peptide" evidence="20">
    <location>
        <begin position="1"/>
        <end position="20"/>
    </location>
</feature>
<feature type="chain" id="PRO_5040787181" description="Hexose transporter 1" evidence="20">
    <location>
        <begin position="21"/>
        <end position="545"/>
    </location>
</feature>
<feature type="transmembrane region" description="Helical" evidence="19">
    <location>
        <begin position="413"/>
        <end position="432"/>
    </location>
</feature>
<accession>A0A9W7BGQ9</accession>
<evidence type="ECO:0000256" key="9">
    <source>
        <dbReference type="ARBA" id="ARBA00023136"/>
    </source>
</evidence>
<feature type="transmembrane region" description="Helical" evidence="19">
    <location>
        <begin position="444"/>
        <end position="468"/>
    </location>
</feature>
<feature type="transmembrane region" description="Helical" evidence="19">
    <location>
        <begin position="480"/>
        <end position="501"/>
    </location>
</feature>
<dbReference type="PRINTS" id="PR00171">
    <property type="entry name" value="SUGRTRNSPORT"/>
</dbReference>
<comment type="catalytic activity">
    <reaction evidence="11">
        <text>D-glucose(out) = D-glucose(in)</text>
        <dbReference type="Rhea" id="RHEA:60376"/>
        <dbReference type="ChEBI" id="CHEBI:4167"/>
    </reaction>
    <physiologicalReaction direction="left-to-right" evidence="11">
        <dbReference type="Rhea" id="RHEA:60377"/>
    </physiologicalReaction>
</comment>
<feature type="transmembrane region" description="Helical" evidence="19">
    <location>
        <begin position="179"/>
        <end position="204"/>
    </location>
</feature>
<dbReference type="GO" id="GO:0005886">
    <property type="term" value="C:plasma membrane"/>
    <property type="evidence" value="ECO:0007669"/>
    <property type="project" value="UniProtKB-SubCell"/>
</dbReference>
<dbReference type="PANTHER" id="PTHR48020">
    <property type="entry name" value="PROTON MYO-INOSITOL COTRANSPORTER"/>
    <property type="match status" value="1"/>
</dbReference>
<feature type="compositionally biased region" description="Low complexity" evidence="18">
    <location>
        <begin position="27"/>
        <end position="51"/>
    </location>
</feature>
<dbReference type="SUPFAM" id="SSF103473">
    <property type="entry name" value="MFS general substrate transporter"/>
    <property type="match status" value="1"/>
</dbReference>
<proteinExistence type="inferred from homology"/>
<keyword evidence="9 19" id="KW-0472">Membrane</keyword>
<gene>
    <name evidence="22" type="ORF">TrST_g1871</name>
</gene>
<dbReference type="Pfam" id="PF00083">
    <property type="entry name" value="Sugar_tr"/>
    <property type="match status" value="1"/>
</dbReference>
<dbReference type="OrthoDB" id="6612291at2759"/>
<evidence type="ECO:0000256" key="11">
    <source>
        <dbReference type="ARBA" id="ARBA00044648"/>
    </source>
</evidence>
<feature type="transmembrane region" description="Helical" evidence="19">
    <location>
        <begin position="128"/>
        <end position="150"/>
    </location>
</feature>
<keyword evidence="8 19" id="KW-1133">Transmembrane helix</keyword>
<feature type="transmembrane region" description="Helical" evidence="19">
    <location>
        <begin position="216"/>
        <end position="234"/>
    </location>
</feature>